<evidence type="ECO:0000256" key="4">
    <source>
        <dbReference type="PROSITE-ProRule" id="PRU00059"/>
    </source>
</evidence>
<gene>
    <name evidence="7" type="ORF">pipiens_001908</name>
</gene>
<organism evidence="7 8">
    <name type="scientific">Culex pipiens pipiens</name>
    <name type="common">Northern house mosquito</name>
    <dbReference type="NCBI Taxonomy" id="38569"/>
    <lineage>
        <taxon>Eukaryota</taxon>
        <taxon>Metazoa</taxon>
        <taxon>Ecdysozoa</taxon>
        <taxon>Arthropoda</taxon>
        <taxon>Hexapoda</taxon>
        <taxon>Insecta</taxon>
        <taxon>Pterygota</taxon>
        <taxon>Neoptera</taxon>
        <taxon>Endopterygota</taxon>
        <taxon>Diptera</taxon>
        <taxon>Nematocera</taxon>
        <taxon>Culicoidea</taxon>
        <taxon>Culicidae</taxon>
        <taxon>Culicinae</taxon>
        <taxon>Culicini</taxon>
        <taxon>Culex</taxon>
        <taxon>Culex</taxon>
    </lineage>
</organism>
<evidence type="ECO:0000313" key="8">
    <source>
        <dbReference type="Proteomes" id="UP001562425"/>
    </source>
</evidence>
<dbReference type="SMART" id="SM00020">
    <property type="entry name" value="Tryp_SPc"/>
    <property type="match status" value="2"/>
</dbReference>
<dbReference type="FunFam" id="2.40.10.10:FF:000068">
    <property type="entry name" value="transmembrane protease serine 2"/>
    <property type="match status" value="2"/>
</dbReference>
<dbReference type="InterPro" id="IPR051487">
    <property type="entry name" value="Ser/Thr_Proteases_Immune/Dev"/>
</dbReference>
<dbReference type="Gene3D" id="2.60.120.290">
    <property type="entry name" value="Spermadhesin, CUB domain"/>
    <property type="match status" value="2"/>
</dbReference>
<dbReference type="SUPFAM" id="SSF50494">
    <property type="entry name" value="Trypsin-like serine proteases"/>
    <property type="match status" value="2"/>
</dbReference>
<dbReference type="InterPro" id="IPR001254">
    <property type="entry name" value="Trypsin_dom"/>
</dbReference>
<name>A0ABD1DQS0_CULPP</name>
<keyword evidence="8" id="KW-1185">Reference proteome</keyword>
<evidence type="ECO:0000256" key="1">
    <source>
        <dbReference type="ARBA" id="ARBA00023157"/>
    </source>
</evidence>
<comment type="caution">
    <text evidence="7">The sequence shown here is derived from an EMBL/GenBank/DDBJ whole genome shotgun (WGS) entry which is preliminary data.</text>
</comment>
<dbReference type="InterPro" id="IPR043504">
    <property type="entry name" value="Peptidase_S1_PA_chymotrypsin"/>
</dbReference>
<dbReference type="InterPro" id="IPR035914">
    <property type="entry name" value="Sperma_CUB_dom_sf"/>
</dbReference>
<dbReference type="SMART" id="SM00042">
    <property type="entry name" value="CUB"/>
    <property type="match status" value="2"/>
</dbReference>
<evidence type="ECO:0000256" key="3">
    <source>
        <dbReference type="ARBA" id="ARBA00024195"/>
    </source>
</evidence>
<dbReference type="Pfam" id="PF00089">
    <property type="entry name" value="Trypsin"/>
    <property type="match status" value="2"/>
</dbReference>
<dbReference type="EMBL" id="JBEHCU010003899">
    <property type="protein sequence ID" value="KAL1401912.1"/>
    <property type="molecule type" value="Genomic_DNA"/>
</dbReference>
<dbReference type="CDD" id="cd00190">
    <property type="entry name" value="Tryp_SPc"/>
    <property type="match status" value="2"/>
</dbReference>
<dbReference type="Proteomes" id="UP001562425">
    <property type="component" value="Unassembled WGS sequence"/>
</dbReference>
<protein>
    <recommendedName>
        <fullName evidence="9">Venom serine protease 34</fullName>
    </recommendedName>
</protein>
<dbReference type="Pfam" id="PF00431">
    <property type="entry name" value="CUB"/>
    <property type="match status" value="2"/>
</dbReference>
<dbReference type="AlphaFoldDB" id="A0ABD1DQS0"/>
<comment type="similarity">
    <text evidence="3">Belongs to the peptidase S1 family. CLIP subfamily.</text>
</comment>
<keyword evidence="2" id="KW-0325">Glycoprotein</keyword>
<dbReference type="InterPro" id="IPR001314">
    <property type="entry name" value="Peptidase_S1A"/>
</dbReference>
<dbReference type="InterPro" id="IPR009003">
    <property type="entry name" value="Peptidase_S1_PA"/>
</dbReference>
<comment type="caution">
    <text evidence="4">Lacks conserved residue(s) required for the propagation of feature annotation.</text>
</comment>
<proteinExistence type="inferred from homology"/>
<dbReference type="InterPro" id="IPR018114">
    <property type="entry name" value="TRYPSIN_HIS"/>
</dbReference>
<dbReference type="InterPro" id="IPR000859">
    <property type="entry name" value="CUB_dom"/>
</dbReference>
<feature type="domain" description="Peptidase S1" evidence="6">
    <location>
        <begin position="545"/>
        <end position="775"/>
    </location>
</feature>
<accession>A0ABD1DQS0</accession>
<dbReference type="PANTHER" id="PTHR24256">
    <property type="entry name" value="TRYPTASE-RELATED"/>
    <property type="match status" value="1"/>
</dbReference>
<evidence type="ECO:0000259" key="6">
    <source>
        <dbReference type="PROSITE" id="PS50240"/>
    </source>
</evidence>
<reference evidence="7 8" key="1">
    <citation type="submission" date="2024-05" db="EMBL/GenBank/DDBJ databases">
        <title>Culex pipiens pipiens assembly and annotation.</title>
        <authorList>
            <person name="Alout H."/>
            <person name="Durand T."/>
        </authorList>
    </citation>
    <scope>NUCLEOTIDE SEQUENCE [LARGE SCALE GENOMIC DNA]</scope>
    <source>
        <strain evidence="7">HA-2024</strain>
        <tissue evidence="7">Whole body</tissue>
    </source>
</reference>
<dbReference type="Gene3D" id="2.40.10.10">
    <property type="entry name" value="Trypsin-like serine proteases"/>
    <property type="match status" value="2"/>
</dbReference>
<dbReference type="PROSITE" id="PS01180">
    <property type="entry name" value="CUB"/>
    <property type="match status" value="2"/>
</dbReference>
<evidence type="ECO:0000313" key="7">
    <source>
        <dbReference type="EMBL" id="KAL1401912.1"/>
    </source>
</evidence>
<feature type="domain" description="CUB" evidence="5">
    <location>
        <begin position="415"/>
        <end position="531"/>
    </location>
</feature>
<keyword evidence="1" id="KW-1015">Disulfide bond</keyword>
<sequence>MSERCSGYIQNGRRNRGGLSRPETASSCHLMSMLMLLLVGAIPSSTQQQYSAGCDFYQDVASGRSYAIYSPNYGGPYPVNIRCRWTLATTPGSRIALTCPDVAIPQSASCYYDKLLISTGGQANLGDARAYCGTGTLTTESTGSSMVVALDVPASSAGGGRFYCTATKLDCACGMRRKKRIVGGTETLVNEFPMLAALVDSTGGGIFCGATIITNYHALTAAHCPLGRSITNLGLLVGDHDITSGTDTSYAALHRLASIRSHESYSTVTKQNDIAIVRTQTEILFTAGVGPACLPFKFFGASFVGVELEAVGWGSTDFGYPKSNVPMKVDLPVVDPGRCNGSYSYFSSSQLCTWNDGKDTCQSDSGGPLFYTDFYNGLVYLTGIVSYVFKMISLRSLLVLVTTSLPLTFALFEGCDQQYQLTSTANVQLISPFYPNRYPSGSSCRYTLIAPSGYTIDLTCSIKMDTTAGSSACSSELLYISKEGFPSVVGSEFFCGSGTVARRSLFNKIMIAYSSSSASAAGSFSCQVQVKPQDCDCGWSVSQKIVGGSTAGVNEYTSLVGLLDKITVNVFCSGVIINYRYILTAAHCVDNTPSPDRIQALVGDHNYRNGLDTPYSRLYDIESIVWHENYVASTRDNDIAVLKTTVDMEWTRGVGPVCLPFNYWYYDFNTLQVDVAGWGTTSFGGPQSTTLLKTTLDVIANGNCPVQYVNSKKICTFTPGKDTCQFDSGGPLYLRGVQRMYTIGIVSYGGACAAATPSVNTRITAYLDWIQTKTPGATYCVK</sequence>
<evidence type="ECO:0008006" key="9">
    <source>
        <dbReference type="Google" id="ProtNLM"/>
    </source>
</evidence>
<feature type="domain" description="Peptidase S1" evidence="6">
    <location>
        <begin position="181"/>
        <end position="454"/>
    </location>
</feature>
<evidence type="ECO:0000256" key="2">
    <source>
        <dbReference type="ARBA" id="ARBA00023180"/>
    </source>
</evidence>
<dbReference type="PROSITE" id="PS50240">
    <property type="entry name" value="TRYPSIN_DOM"/>
    <property type="match status" value="2"/>
</dbReference>
<dbReference type="PROSITE" id="PS00134">
    <property type="entry name" value="TRYPSIN_HIS"/>
    <property type="match status" value="2"/>
</dbReference>
<dbReference type="PRINTS" id="PR00722">
    <property type="entry name" value="CHYMOTRYPSIN"/>
</dbReference>
<feature type="domain" description="CUB" evidence="5">
    <location>
        <begin position="54"/>
        <end position="169"/>
    </location>
</feature>
<evidence type="ECO:0000259" key="5">
    <source>
        <dbReference type="PROSITE" id="PS01180"/>
    </source>
</evidence>
<dbReference type="CDD" id="cd00041">
    <property type="entry name" value="CUB"/>
    <property type="match status" value="1"/>
</dbReference>
<dbReference type="SUPFAM" id="SSF49854">
    <property type="entry name" value="Spermadhesin, CUB domain"/>
    <property type="match status" value="2"/>
</dbReference>